<feature type="transmembrane region" description="Helical" evidence="12">
    <location>
        <begin position="431"/>
        <end position="454"/>
    </location>
</feature>
<keyword evidence="8" id="KW-0418">Kinase</keyword>
<keyword evidence="2" id="KW-0813">Transport</keyword>
<feature type="transmembrane region" description="Helical" evidence="12">
    <location>
        <begin position="246"/>
        <end position="271"/>
    </location>
</feature>
<keyword evidence="7 12" id="KW-0812">Transmembrane</keyword>
<feature type="transmembrane region" description="Helical" evidence="12">
    <location>
        <begin position="291"/>
        <end position="312"/>
    </location>
</feature>
<dbReference type="FunFam" id="3.30.1360.60:FF:000001">
    <property type="entry name" value="PTS system glucose-specific IIBC component PtsG"/>
    <property type="match status" value="1"/>
</dbReference>
<dbReference type="InterPro" id="IPR003352">
    <property type="entry name" value="PTS_EIIC"/>
</dbReference>
<evidence type="ECO:0000256" key="4">
    <source>
        <dbReference type="ARBA" id="ARBA00022597"/>
    </source>
</evidence>
<keyword evidence="5 15" id="KW-0808">Transferase</keyword>
<dbReference type="EMBL" id="CYZV01000025">
    <property type="protein sequence ID" value="CUO44725.1"/>
    <property type="molecule type" value="Genomic_DNA"/>
</dbReference>
<dbReference type="InterPro" id="IPR050558">
    <property type="entry name" value="PTS_Sugar-Specific_Components"/>
</dbReference>
<keyword evidence="6" id="KW-0598">Phosphotransferase system</keyword>
<feature type="active site" description="Phosphocysteine intermediate; for EIIB activity" evidence="11">
    <location>
        <position position="32"/>
    </location>
</feature>
<feature type="transmembrane region" description="Helical" evidence="12">
    <location>
        <begin position="123"/>
        <end position="148"/>
    </location>
</feature>
<dbReference type="PANTHER" id="PTHR30175">
    <property type="entry name" value="PHOSPHOTRANSFERASE SYSTEM TRANSPORT PROTEIN"/>
    <property type="match status" value="1"/>
</dbReference>
<dbReference type="GO" id="GO:0016301">
    <property type="term" value="F:kinase activity"/>
    <property type="evidence" value="ECO:0007669"/>
    <property type="project" value="UniProtKB-KW"/>
</dbReference>
<sequence>MTKQGTITNQEIAKKLVELVGGKENIKAVENCMTRCRLELVDLSKAKIAEIKKAEGTLGVVEAKGQLQVIYGPGKVNKITEEVKKIVGVKIAIGEEAVKATKAKLKEKNDTKFKNILKKLGNIFIPLIPLFVACGLVLAVNNIAGVYFGDAYKTTNAAQIIGLIGNAVFSILPILVGVNASKEFGSQMPMIGGALGGVISSATLANITLFGKALTPGRGGIISVILVVALAVFIEKQCRKFIPDVLDLFVTPLITLTISVLAALFILQPVGGAISDAMGILVSNTIASDNTIVSVLSGAISGGLFLPLVMTGMHQALTPIHADLIANVGYTILLPALAAAGMAQVGATLAVIRKTKNERLKKTAKNGLIPGFLGIGEPLIYGVTLPLGKPFLGACLGAAVGGAVMALFKVGAVALGVSGLPLALLIADGKILVFLIGVLASYAAGYFFTSILGFEDPVE</sequence>
<feature type="transmembrane region" description="Helical" evidence="12">
    <location>
        <begin position="190"/>
        <end position="211"/>
    </location>
</feature>
<accession>A0A174F9A1</accession>
<dbReference type="InterPro" id="IPR001996">
    <property type="entry name" value="PTS_IIB_1"/>
</dbReference>
<reference evidence="15 16" key="1">
    <citation type="submission" date="2015-09" db="EMBL/GenBank/DDBJ databases">
        <authorList>
            <consortium name="Pathogen Informatics"/>
        </authorList>
    </citation>
    <scope>NUCLEOTIDE SEQUENCE [LARGE SCALE GENOMIC DNA]</scope>
    <source>
        <strain evidence="15 16">2789STDY5834855</strain>
    </source>
</reference>
<feature type="transmembrane region" description="Helical" evidence="12">
    <location>
        <begin position="391"/>
        <end position="424"/>
    </location>
</feature>
<evidence type="ECO:0000256" key="1">
    <source>
        <dbReference type="ARBA" id="ARBA00004651"/>
    </source>
</evidence>
<evidence type="ECO:0000259" key="14">
    <source>
        <dbReference type="PROSITE" id="PS51103"/>
    </source>
</evidence>
<name>A0A174F9A1_9CLOT</name>
<feature type="transmembrane region" description="Helical" evidence="12">
    <location>
        <begin position="217"/>
        <end position="234"/>
    </location>
</feature>
<evidence type="ECO:0000256" key="10">
    <source>
        <dbReference type="ARBA" id="ARBA00023136"/>
    </source>
</evidence>
<evidence type="ECO:0000256" key="12">
    <source>
        <dbReference type="SAM" id="Phobius"/>
    </source>
</evidence>
<evidence type="ECO:0000313" key="16">
    <source>
        <dbReference type="Proteomes" id="UP000095558"/>
    </source>
</evidence>
<evidence type="ECO:0000256" key="9">
    <source>
        <dbReference type="ARBA" id="ARBA00022989"/>
    </source>
</evidence>
<dbReference type="InterPro" id="IPR013013">
    <property type="entry name" value="PTS_EIIC_1"/>
</dbReference>
<keyword evidence="9 12" id="KW-1133">Transmembrane helix</keyword>
<dbReference type="GO" id="GO:0005886">
    <property type="term" value="C:plasma membrane"/>
    <property type="evidence" value="ECO:0007669"/>
    <property type="project" value="UniProtKB-SubCell"/>
</dbReference>
<dbReference type="GO" id="GO:0008982">
    <property type="term" value="F:protein-N(PI)-phosphohistidine-sugar phosphotransferase activity"/>
    <property type="evidence" value="ECO:0007669"/>
    <property type="project" value="InterPro"/>
</dbReference>
<dbReference type="GO" id="GO:0009401">
    <property type="term" value="P:phosphoenolpyruvate-dependent sugar phosphotransferase system"/>
    <property type="evidence" value="ECO:0007669"/>
    <property type="project" value="UniProtKB-KW"/>
</dbReference>
<evidence type="ECO:0000313" key="15">
    <source>
        <dbReference type="EMBL" id="CUO44725.1"/>
    </source>
</evidence>
<dbReference type="Gene3D" id="3.30.1360.60">
    <property type="entry name" value="Glucose permease domain IIB"/>
    <property type="match status" value="1"/>
</dbReference>
<gene>
    <name evidence="15" type="ORF">ERS852470_02364</name>
</gene>
<protein>
    <submittedName>
        <fullName evidence="15">Phosphotransferase system, EIIC</fullName>
    </submittedName>
</protein>
<dbReference type="InterPro" id="IPR036878">
    <property type="entry name" value="Glu_permease_IIB"/>
</dbReference>
<dbReference type="Pfam" id="PF00367">
    <property type="entry name" value="PTS_EIIB"/>
    <property type="match status" value="1"/>
</dbReference>
<comment type="subcellular location">
    <subcellularLocation>
        <location evidence="1">Cell membrane</location>
        <topology evidence="1">Multi-pass membrane protein</topology>
    </subcellularLocation>
</comment>
<dbReference type="InterPro" id="IPR018113">
    <property type="entry name" value="PTrfase_EIIB_Cys"/>
</dbReference>
<organism evidence="15 16">
    <name type="scientific">Clostridium disporicum</name>
    <dbReference type="NCBI Taxonomy" id="84024"/>
    <lineage>
        <taxon>Bacteria</taxon>
        <taxon>Bacillati</taxon>
        <taxon>Bacillota</taxon>
        <taxon>Clostridia</taxon>
        <taxon>Eubacteriales</taxon>
        <taxon>Clostridiaceae</taxon>
        <taxon>Clostridium</taxon>
    </lineage>
</organism>
<evidence type="ECO:0000256" key="7">
    <source>
        <dbReference type="ARBA" id="ARBA00022692"/>
    </source>
</evidence>
<keyword evidence="3" id="KW-1003">Cell membrane</keyword>
<feature type="domain" description="PTS EIIB type-1" evidence="13">
    <location>
        <begin position="10"/>
        <end position="93"/>
    </location>
</feature>
<dbReference type="PROSITE" id="PS51098">
    <property type="entry name" value="PTS_EIIB_TYPE_1"/>
    <property type="match status" value="1"/>
</dbReference>
<evidence type="ECO:0000256" key="3">
    <source>
        <dbReference type="ARBA" id="ARBA00022475"/>
    </source>
</evidence>
<feature type="domain" description="PTS EIIC type-1" evidence="14">
    <location>
        <begin position="111"/>
        <end position="459"/>
    </location>
</feature>
<dbReference type="CDD" id="cd00212">
    <property type="entry name" value="PTS_IIB_glc"/>
    <property type="match status" value="1"/>
</dbReference>
<proteinExistence type="predicted"/>
<dbReference type="Pfam" id="PF02378">
    <property type="entry name" value="PTS_EIIC"/>
    <property type="match status" value="1"/>
</dbReference>
<evidence type="ECO:0000256" key="8">
    <source>
        <dbReference type="ARBA" id="ARBA00022777"/>
    </source>
</evidence>
<dbReference type="PANTHER" id="PTHR30175:SF3">
    <property type="entry name" value="PTS SYSTEM N-ACETYLMURAMIC ACID-SPECIFIC EIIBC COMPONENT"/>
    <property type="match status" value="1"/>
</dbReference>
<keyword evidence="10 12" id="KW-0472">Membrane</keyword>
<evidence type="ECO:0000256" key="11">
    <source>
        <dbReference type="PROSITE-ProRule" id="PRU00421"/>
    </source>
</evidence>
<dbReference type="Proteomes" id="UP000095558">
    <property type="component" value="Unassembled WGS sequence"/>
</dbReference>
<dbReference type="AlphaFoldDB" id="A0A174F9A1"/>
<dbReference type="PROSITE" id="PS51103">
    <property type="entry name" value="PTS_EIIC_TYPE_1"/>
    <property type="match status" value="1"/>
</dbReference>
<evidence type="ECO:0000256" key="6">
    <source>
        <dbReference type="ARBA" id="ARBA00022683"/>
    </source>
</evidence>
<evidence type="ECO:0000259" key="13">
    <source>
        <dbReference type="PROSITE" id="PS51098"/>
    </source>
</evidence>
<dbReference type="SUPFAM" id="SSF55604">
    <property type="entry name" value="Glucose permease domain IIB"/>
    <property type="match status" value="1"/>
</dbReference>
<feature type="transmembrane region" description="Helical" evidence="12">
    <location>
        <begin position="324"/>
        <end position="352"/>
    </location>
</feature>
<keyword evidence="4" id="KW-0762">Sugar transport</keyword>
<evidence type="ECO:0000256" key="2">
    <source>
        <dbReference type="ARBA" id="ARBA00022448"/>
    </source>
</evidence>
<evidence type="ECO:0000256" key="5">
    <source>
        <dbReference type="ARBA" id="ARBA00022679"/>
    </source>
</evidence>
<dbReference type="GO" id="GO:0090588">
    <property type="term" value="F:protein-phosphocysteine-N-acetylmuramate phosphotransferase system transporter activity"/>
    <property type="evidence" value="ECO:0007669"/>
    <property type="project" value="TreeGrafter"/>
</dbReference>
<feature type="transmembrane region" description="Helical" evidence="12">
    <location>
        <begin position="160"/>
        <end position="178"/>
    </location>
</feature>